<dbReference type="InterPro" id="IPR036582">
    <property type="entry name" value="Mao_N_sf"/>
</dbReference>
<accession>A0A7W5B2Q4</accession>
<dbReference type="Proteomes" id="UP000570361">
    <property type="component" value="Unassembled WGS sequence"/>
</dbReference>
<name>A0A7W5B2Q4_9BACL</name>
<evidence type="ECO:0000256" key="3">
    <source>
        <dbReference type="ARBA" id="ARBA00022801"/>
    </source>
</evidence>
<dbReference type="InterPro" id="IPR051202">
    <property type="entry name" value="Peptidase_C40"/>
</dbReference>
<keyword evidence="9" id="KW-1185">Reference proteome</keyword>
<evidence type="ECO:0000256" key="4">
    <source>
        <dbReference type="ARBA" id="ARBA00022807"/>
    </source>
</evidence>
<evidence type="ECO:0000256" key="2">
    <source>
        <dbReference type="ARBA" id="ARBA00022670"/>
    </source>
</evidence>
<proteinExistence type="inferred from homology"/>
<dbReference type="InterPro" id="IPR012854">
    <property type="entry name" value="Cu_amine_oxidase-like_N"/>
</dbReference>
<dbReference type="Pfam" id="PF00877">
    <property type="entry name" value="NLPC_P60"/>
    <property type="match status" value="1"/>
</dbReference>
<feature type="domain" description="NlpC/P60" evidence="7">
    <location>
        <begin position="245"/>
        <end position="374"/>
    </location>
</feature>
<dbReference type="RefSeq" id="WP_183602675.1">
    <property type="nucleotide sequence ID" value="NZ_JACHXK010000013.1"/>
</dbReference>
<evidence type="ECO:0000256" key="5">
    <source>
        <dbReference type="SAM" id="MobiDB-lite"/>
    </source>
</evidence>
<dbReference type="PANTHER" id="PTHR47053:SF1">
    <property type="entry name" value="MUREIN DD-ENDOPEPTIDASE MEPH-RELATED"/>
    <property type="match status" value="1"/>
</dbReference>
<dbReference type="GO" id="GO:0006508">
    <property type="term" value="P:proteolysis"/>
    <property type="evidence" value="ECO:0007669"/>
    <property type="project" value="UniProtKB-KW"/>
</dbReference>
<dbReference type="Gene3D" id="3.30.457.10">
    <property type="entry name" value="Copper amine oxidase-like, N-terminal domain"/>
    <property type="match status" value="1"/>
</dbReference>
<keyword evidence="6" id="KW-0732">Signal</keyword>
<dbReference type="EMBL" id="JACHXK010000013">
    <property type="protein sequence ID" value="MBB3112551.1"/>
    <property type="molecule type" value="Genomic_DNA"/>
</dbReference>
<feature type="compositionally biased region" description="Polar residues" evidence="5">
    <location>
        <begin position="30"/>
        <end position="58"/>
    </location>
</feature>
<evidence type="ECO:0000259" key="7">
    <source>
        <dbReference type="PROSITE" id="PS51935"/>
    </source>
</evidence>
<dbReference type="PANTHER" id="PTHR47053">
    <property type="entry name" value="MUREIN DD-ENDOPEPTIDASE MEPH-RELATED"/>
    <property type="match status" value="1"/>
</dbReference>
<dbReference type="Gene3D" id="3.90.1720.10">
    <property type="entry name" value="endopeptidase domain like (from Nostoc punctiforme)"/>
    <property type="match status" value="1"/>
</dbReference>
<keyword evidence="4" id="KW-0788">Thiol protease</keyword>
<comment type="caution">
    <text evidence="8">The sequence shown here is derived from an EMBL/GenBank/DDBJ whole genome shotgun (WGS) entry which is preliminary data.</text>
</comment>
<dbReference type="SUPFAM" id="SSF54001">
    <property type="entry name" value="Cysteine proteinases"/>
    <property type="match status" value="1"/>
</dbReference>
<gene>
    <name evidence="8" type="ORF">FHS18_004652</name>
</gene>
<reference evidence="8 9" key="1">
    <citation type="submission" date="2020-08" db="EMBL/GenBank/DDBJ databases">
        <title>Genomic Encyclopedia of Type Strains, Phase III (KMG-III): the genomes of soil and plant-associated and newly described type strains.</title>
        <authorList>
            <person name="Whitman W."/>
        </authorList>
    </citation>
    <scope>NUCLEOTIDE SEQUENCE [LARGE SCALE GENOMIC DNA]</scope>
    <source>
        <strain evidence="8 9">CECT 5862</strain>
    </source>
</reference>
<keyword evidence="3 8" id="KW-0378">Hydrolase</keyword>
<feature type="region of interest" description="Disordered" evidence="5">
    <location>
        <begin position="30"/>
        <end position="66"/>
    </location>
</feature>
<dbReference type="InterPro" id="IPR000064">
    <property type="entry name" value="NLP_P60_dom"/>
</dbReference>
<comment type="similarity">
    <text evidence="1">Belongs to the peptidase C40 family.</text>
</comment>
<feature type="signal peptide" evidence="6">
    <location>
        <begin position="1"/>
        <end position="27"/>
    </location>
</feature>
<dbReference type="AlphaFoldDB" id="A0A7W5B2Q4"/>
<dbReference type="PROSITE" id="PS51257">
    <property type="entry name" value="PROKAR_LIPOPROTEIN"/>
    <property type="match status" value="1"/>
</dbReference>
<feature type="chain" id="PRO_5030657012" evidence="6">
    <location>
        <begin position="28"/>
        <end position="375"/>
    </location>
</feature>
<evidence type="ECO:0000313" key="8">
    <source>
        <dbReference type="EMBL" id="MBB3112551.1"/>
    </source>
</evidence>
<dbReference type="GO" id="GO:0008234">
    <property type="term" value="F:cysteine-type peptidase activity"/>
    <property type="evidence" value="ECO:0007669"/>
    <property type="project" value="UniProtKB-KW"/>
</dbReference>
<evidence type="ECO:0000256" key="1">
    <source>
        <dbReference type="ARBA" id="ARBA00007074"/>
    </source>
</evidence>
<dbReference type="PROSITE" id="PS51935">
    <property type="entry name" value="NLPC_P60"/>
    <property type="match status" value="1"/>
</dbReference>
<sequence length="375" mass="40625">MVGTKRTIAVGLSFMMLILLLSACATADSNDTGQKNTEKSGQTADKASTSAKGGTTKAQSKDGANGKDVKRIGMLQVTDKEARIPTRLVQGRILVPLGELLQVIGYQMTISEDNKEIWIGGIDPLYKLTIGSNKAEREGETLLLSEAPVIEDEKVYLPESTLIDLFERDIRYMEDGTDLKLSALTDDDITMDNIEDGDAPEGPPFFGEDPDDPLKDSIMDVGPGKLNQAGSTNGGIRTLAAGLPNIDIAALIQTAMKYRGVPYLFGAGPYSKTRRFDCSSFTQYVFGKYGVRLNRVSRNQGTQGIFVGRANLQKGDLVFFSVPGRFKTDNVIGHVGIYIGGGNMIHTYGAGGVHVSSMNSGSWSKRYIRARRVAY</sequence>
<evidence type="ECO:0000313" key="9">
    <source>
        <dbReference type="Proteomes" id="UP000570361"/>
    </source>
</evidence>
<dbReference type="Pfam" id="PF07833">
    <property type="entry name" value="Cu_amine_oxidN1"/>
    <property type="match status" value="1"/>
</dbReference>
<protein>
    <submittedName>
        <fullName evidence="8">Cell wall-associated NlpC family hydrolase</fullName>
    </submittedName>
</protein>
<keyword evidence="2" id="KW-0645">Protease</keyword>
<dbReference type="SUPFAM" id="SSF55383">
    <property type="entry name" value="Copper amine oxidase, domain N"/>
    <property type="match status" value="1"/>
</dbReference>
<evidence type="ECO:0000256" key="6">
    <source>
        <dbReference type="SAM" id="SignalP"/>
    </source>
</evidence>
<dbReference type="InterPro" id="IPR038765">
    <property type="entry name" value="Papain-like_cys_pep_sf"/>
</dbReference>
<organism evidence="8 9">
    <name type="scientific">Paenibacillus phyllosphaerae</name>
    <dbReference type="NCBI Taxonomy" id="274593"/>
    <lineage>
        <taxon>Bacteria</taxon>
        <taxon>Bacillati</taxon>
        <taxon>Bacillota</taxon>
        <taxon>Bacilli</taxon>
        <taxon>Bacillales</taxon>
        <taxon>Paenibacillaceae</taxon>
        <taxon>Paenibacillus</taxon>
    </lineage>
</organism>